<reference evidence="3" key="1">
    <citation type="submission" date="2021-01" db="EMBL/GenBank/DDBJ databases">
        <title>Caligus Genome Assembly.</title>
        <authorList>
            <person name="Gallardo-Escarate C."/>
        </authorList>
    </citation>
    <scope>NUCLEOTIDE SEQUENCE [LARGE SCALE GENOMIC DNA]</scope>
</reference>
<feature type="non-terminal residue" evidence="2">
    <location>
        <position position="64"/>
    </location>
</feature>
<organism evidence="2 3">
    <name type="scientific">Caligus rogercresseyi</name>
    <name type="common">Sea louse</name>
    <dbReference type="NCBI Taxonomy" id="217165"/>
    <lineage>
        <taxon>Eukaryota</taxon>
        <taxon>Metazoa</taxon>
        <taxon>Ecdysozoa</taxon>
        <taxon>Arthropoda</taxon>
        <taxon>Crustacea</taxon>
        <taxon>Multicrustacea</taxon>
        <taxon>Hexanauplia</taxon>
        <taxon>Copepoda</taxon>
        <taxon>Siphonostomatoida</taxon>
        <taxon>Caligidae</taxon>
        <taxon>Caligus</taxon>
    </lineage>
</organism>
<protein>
    <submittedName>
        <fullName evidence="2">Uncharacterized protein</fullName>
    </submittedName>
</protein>
<evidence type="ECO:0000256" key="1">
    <source>
        <dbReference type="SAM" id="MobiDB-lite"/>
    </source>
</evidence>
<sequence length="64" mass="7267">MERNLTPFIFRILYVKNFFKSYALNSSSGRIRIITGRKKANLTGWIRNKPGGMGGPERGQARPP</sequence>
<dbReference type="Proteomes" id="UP000595437">
    <property type="component" value="Chromosome 3"/>
</dbReference>
<proteinExistence type="predicted"/>
<dbReference type="EMBL" id="CP045892">
    <property type="protein sequence ID" value="QQP53037.1"/>
    <property type="molecule type" value="Genomic_DNA"/>
</dbReference>
<name>A0A7T8KBU3_CALRO</name>
<evidence type="ECO:0000313" key="2">
    <source>
        <dbReference type="EMBL" id="QQP53037.1"/>
    </source>
</evidence>
<evidence type="ECO:0000313" key="3">
    <source>
        <dbReference type="Proteomes" id="UP000595437"/>
    </source>
</evidence>
<feature type="region of interest" description="Disordered" evidence="1">
    <location>
        <begin position="45"/>
        <end position="64"/>
    </location>
</feature>
<gene>
    <name evidence="2" type="ORF">FKW44_005367</name>
</gene>
<dbReference type="AlphaFoldDB" id="A0A7T8KBU3"/>
<keyword evidence="3" id="KW-1185">Reference proteome</keyword>
<accession>A0A7T8KBU3</accession>